<gene>
    <name evidence="3" type="ORF">KY290_010997</name>
</gene>
<evidence type="ECO:0000313" key="4">
    <source>
        <dbReference type="Proteomes" id="UP000826656"/>
    </source>
</evidence>
<evidence type="ECO:0000256" key="1">
    <source>
        <dbReference type="SAM" id="MobiDB-lite"/>
    </source>
</evidence>
<proteinExistence type="predicted"/>
<dbReference type="InterPro" id="IPR057670">
    <property type="entry name" value="SH3_retrovirus"/>
</dbReference>
<keyword evidence="4" id="KW-1185">Reference proteome</keyword>
<organism evidence="3 4">
    <name type="scientific">Solanum tuberosum</name>
    <name type="common">Potato</name>
    <dbReference type="NCBI Taxonomy" id="4113"/>
    <lineage>
        <taxon>Eukaryota</taxon>
        <taxon>Viridiplantae</taxon>
        <taxon>Streptophyta</taxon>
        <taxon>Embryophyta</taxon>
        <taxon>Tracheophyta</taxon>
        <taxon>Spermatophyta</taxon>
        <taxon>Magnoliopsida</taxon>
        <taxon>eudicotyledons</taxon>
        <taxon>Gunneridae</taxon>
        <taxon>Pentapetalae</taxon>
        <taxon>asterids</taxon>
        <taxon>lamiids</taxon>
        <taxon>Solanales</taxon>
        <taxon>Solanaceae</taxon>
        <taxon>Solanoideae</taxon>
        <taxon>Solaneae</taxon>
        <taxon>Solanum</taxon>
    </lineage>
</organism>
<name>A0ABQ7VZE8_SOLTU</name>
<feature type="region of interest" description="Disordered" evidence="1">
    <location>
        <begin position="105"/>
        <end position="131"/>
    </location>
</feature>
<dbReference type="EMBL" id="JAIVGD010000005">
    <property type="protein sequence ID" value="KAH0773860.1"/>
    <property type="molecule type" value="Genomic_DNA"/>
</dbReference>
<dbReference type="Proteomes" id="UP000826656">
    <property type="component" value="Unassembled WGS sequence"/>
</dbReference>
<evidence type="ECO:0000259" key="2">
    <source>
        <dbReference type="Pfam" id="PF25597"/>
    </source>
</evidence>
<feature type="domain" description="Retroviral polymerase SH3-like" evidence="2">
    <location>
        <begin position="45"/>
        <end position="99"/>
    </location>
</feature>
<feature type="compositionally biased region" description="Pro residues" evidence="1">
    <location>
        <begin position="112"/>
        <end position="124"/>
    </location>
</feature>
<reference evidence="3 4" key="1">
    <citation type="journal article" date="2021" name="bioRxiv">
        <title>Chromosome-scale and haplotype-resolved genome assembly of a tetraploid potato cultivar.</title>
        <authorList>
            <person name="Sun H."/>
            <person name="Jiao W.-B."/>
            <person name="Krause K."/>
            <person name="Campoy J.A."/>
            <person name="Goel M."/>
            <person name="Folz-Donahue K."/>
            <person name="Kukat C."/>
            <person name="Huettel B."/>
            <person name="Schneeberger K."/>
        </authorList>
    </citation>
    <scope>NUCLEOTIDE SEQUENCE [LARGE SCALE GENOMIC DNA]</scope>
    <source>
        <strain evidence="3">SolTubOtavaFocal</strain>
        <tissue evidence="3">Leaves</tissue>
    </source>
</reference>
<comment type="caution">
    <text evidence="3">The sequence shown here is derived from an EMBL/GenBank/DDBJ whole genome shotgun (WGS) entry which is preliminary data.</text>
</comment>
<sequence>MCSHTPAKWVVERKHRQILEVERSLRFQVFYGREPNIQYLRVLGSLCYATITKDTGDKFGPGAEKAVHLGYSSTRQGYLLYGIDKKQLFVNGDVVFKEAGEVASHDAGLKPPGSPHIVVPPPEPLEPRRTKRVHKPPNWLHNFVHTSLPSNTESRSNINSCYYCHAELGTPSDGPPGFLREGELSKELLSFGFVQSHHDYSLFTKNSSGHIVIILVYVDDLLIIGFKHLLQTHFKIKDLWN</sequence>
<protein>
    <recommendedName>
        <fullName evidence="2">Retroviral polymerase SH3-like domain-containing protein</fullName>
    </recommendedName>
</protein>
<accession>A0ABQ7VZE8</accession>
<evidence type="ECO:0000313" key="3">
    <source>
        <dbReference type="EMBL" id="KAH0773860.1"/>
    </source>
</evidence>
<dbReference type="Pfam" id="PF25597">
    <property type="entry name" value="SH3_retrovirus"/>
    <property type="match status" value="1"/>
</dbReference>